<dbReference type="SMART" id="SM01190">
    <property type="entry name" value="EMP24_GP25L"/>
    <property type="match status" value="1"/>
</dbReference>
<protein>
    <submittedName>
        <fullName evidence="12">Transmembrane emp24 domain-containing protein 4</fullName>
    </submittedName>
</protein>
<evidence type="ECO:0000256" key="6">
    <source>
        <dbReference type="ARBA" id="ARBA00022989"/>
    </source>
</evidence>
<keyword evidence="5" id="KW-0256">Endoplasmic reticulum</keyword>
<comment type="caution">
    <text evidence="12">The sequence shown here is derived from an EMBL/GenBank/DDBJ whole genome shotgun (WGS) entry which is preliminary data.</text>
</comment>
<reference evidence="12 13" key="1">
    <citation type="submission" date="2019-04" db="EMBL/GenBank/DDBJ databases">
        <title>Chromosome genome assembly for Takifugu flavidus.</title>
        <authorList>
            <person name="Xiao S."/>
        </authorList>
    </citation>
    <scope>NUCLEOTIDE SEQUENCE [LARGE SCALE GENOMIC DNA]</scope>
    <source>
        <strain evidence="12">HTHZ2018</strain>
        <tissue evidence="12">Muscle</tissue>
    </source>
</reference>
<feature type="signal peptide" evidence="10">
    <location>
        <begin position="1"/>
        <end position="28"/>
    </location>
</feature>
<dbReference type="PROSITE" id="PS50866">
    <property type="entry name" value="GOLD"/>
    <property type="match status" value="1"/>
</dbReference>
<feature type="chain" id="PRO_5023042277" evidence="10">
    <location>
        <begin position="29"/>
        <end position="256"/>
    </location>
</feature>
<organism evidence="12 13">
    <name type="scientific">Takifugu flavidus</name>
    <name type="common">sansaifugu</name>
    <dbReference type="NCBI Taxonomy" id="433684"/>
    <lineage>
        <taxon>Eukaryota</taxon>
        <taxon>Metazoa</taxon>
        <taxon>Chordata</taxon>
        <taxon>Craniata</taxon>
        <taxon>Vertebrata</taxon>
        <taxon>Euteleostomi</taxon>
        <taxon>Actinopterygii</taxon>
        <taxon>Neopterygii</taxon>
        <taxon>Teleostei</taxon>
        <taxon>Neoteleostei</taxon>
        <taxon>Acanthomorphata</taxon>
        <taxon>Eupercaria</taxon>
        <taxon>Tetraodontiformes</taxon>
        <taxon>Tetradontoidea</taxon>
        <taxon>Tetraodontidae</taxon>
        <taxon>Takifugu</taxon>
    </lineage>
</organism>
<evidence type="ECO:0000256" key="4">
    <source>
        <dbReference type="ARBA" id="ARBA00022729"/>
    </source>
</evidence>
<dbReference type="GO" id="GO:0005789">
    <property type="term" value="C:endoplasmic reticulum membrane"/>
    <property type="evidence" value="ECO:0007669"/>
    <property type="project" value="UniProtKB-SubCell"/>
</dbReference>
<keyword evidence="3 8" id="KW-0812">Transmembrane</keyword>
<dbReference type="Proteomes" id="UP000324091">
    <property type="component" value="Chromosome 8"/>
</dbReference>
<evidence type="ECO:0000256" key="3">
    <source>
        <dbReference type="ARBA" id="ARBA00022692"/>
    </source>
</evidence>
<dbReference type="PANTHER" id="PTHR22811">
    <property type="entry name" value="TRANSMEMBRANE EMP24 DOMAIN-CONTAINING PROTEIN"/>
    <property type="match status" value="1"/>
</dbReference>
<gene>
    <name evidence="12" type="ORF">D4764_08G0012390</name>
</gene>
<sequence length="256" mass="29058">MVSVSGSGSGSVSVSVGLLLALLSPSLALYFHIGETEKKCFIEEIPDETMVIGKYRTQLWDKHTGSFLPSTPGLGMHVEIKDPDTKIILSRQYGSDGRFTFTSHTPGEHQICLHSNSTKMALFAGGKLVWMEVLLVSQGTDYTERVGEMIDMVAVAQARVHLDIQVGEHTNNYPEIAAKDKLTELQLRVRQLLDQVEQIQKEQNYQRYREERFRMTSESTNQRVLWWSIAQTLILILTGIWQMKHLKSFFEAKKLV</sequence>
<evidence type="ECO:0000256" key="7">
    <source>
        <dbReference type="ARBA" id="ARBA00023136"/>
    </source>
</evidence>
<proteinExistence type="inferred from homology"/>
<dbReference type="InterPro" id="IPR009038">
    <property type="entry name" value="GOLD_dom"/>
</dbReference>
<evidence type="ECO:0000259" key="11">
    <source>
        <dbReference type="PROSITE" id="PS50866"/>
    </source>
</evidence>
<comment type="similarity">
    <text evidence="2 8">Belongs to the EMP24/GP25L family.</text>
</comment>
<evidence type="ECO:0000256" key="5">
    <source>
        <dbReference type="ARBA" id="ARBA00022824"/>
    </source>
</evidence>
<evidence type="ECO:0000256" key="9">
    <source>
        <dbReference type="SAM" id="Phobius"/>
    </source>
</evidence>
<feature type="domain" description="GOLD" evidence="11">
    <location>
        <begin position="38"/>
        <end position="189"/>
    </location>
</feature>
<comment type="subcellular location">
    <subcellularLocation>
        <location evidence="1">Endoplasmic reticulum membrane</location>
        <topology evidence="1">Single-pass type I membrane protein</topology>
    </subcellularLocation>
    <subcellularLocation>
        <location evidence="8">Membrane</location>
        <topology evidence="8">Single-pass type I membrane protein</topology>
    </subcellularLocation>
</comment>
<dbReference type="EMBL" id="RHFK02000021">
    <property type="protein sequence ID" value="TWW57252.1"/>
    <property type="molecule type" value="Genomic_DNA"/>
</dbReference>
<dbReference type="InterPro" id="IPR015720">
    <property type="entry name" value="Emp24-like"/>
</dbReference>
<dbReference type="AlphaFoldDB" id="A0A5C6MPU2"/>
<keyword evidence="6 9" id="KW-1133">Transmembrane helix</keyword>
<keyword evidence="7 9" id="KW-0472">Membrane</keyword>
<evidence type="ECO:0000313" key="12">
    <source>
        <dbReference type="EMBL" id="TWW57252.1"/>
    </source>
</evidence>
<accession>A0A5C6MPU2</accession>
<evidence type="ECO:0000256" key="10">
    <source>
        <dbReference type="SAM" id="SignalP"/>
    </source>
</evidence>
<evidence type="ECO:0000256" key="8">
    <source>
        <dbReference type="RuleBase" id="RU003827"/>
    </source>
</evidence>
<dbReference type="Pfam" id="PF01105">
    <property type="entry name" value="EMP24_GP25L"/>
    <property type="match status" value="1"/>
</dbReference>
<evidence type="ECO:0000313" key="13">
    <source>
        <dbReference type="Proteomes" id="UP000324091"/>
    </source>
</evidence>
<evidence type="ECO:0000256" key="2">
    <source>
        <dbReference type="ARBA" id="ARBA00007104"/>
    </source>
</evidence>
<feature type="transmembrane region" description="Helical" evidence="9">
    <location>
        <begin position="224"/>
        <end position="243"/>
    </location>
</feature>
<keyword evidence="13" id="KW-1185">Reference proteome</keyword>
<name>A0A5C6MPU2_9TELE</name>
<keyword evidence="4 10" id="KW-0732">Signal</keyword>
<evidence type="ECO:0000256" key="1">
    <source>
        <dbReference type="ARBA" id="ARBA00004115"/>
    </source>
</evidence>